<dbReference type="Pfam" id="PF05649">
    <property type="entry name" value="Peptidase_M13_N"/>
    <property type="match status" value="1"/>
</dbReference>
<keyword evidence="3" id="KW-0812">Transmembrane</keyword>
<keyword evidence="3" id="KW-1133">Transmembrane helix</keyword>
<dbReference type="GO" id="GO:0005886">
    <property type="term" value="C:plasma membrane"/>
    <property type="evidence" value="ECO:0007669"/>
    <property type="project" value="TreeGrafter"/>
</dbReference>
<accession>A0AAQ4FMQ8</accession>
<feature type="region of interest" description="Disordered" evidence="2">
    <location>
        <begin position="125"/>
        <end position="179"/>
    </location>
</feature>
<evidence type="ECO:0000313" key="6">
    <source>
        <dbReference type="Proteomes" id="UP001321473"/>
    </source>
</evidence>
<feature type="compositionally biased region" description="Basic residues" evidence="2">
    <location>
        <begin position="20"/>
        <end position="33"/>
    </location>
</feature>
<evidence type="ECO:0000256" key="3">
    <source>
        <dbReference type="SAM" id="Phobius"/>
    </source>
</evidence>
<comment type="similarity">
    <text evidence="1">Belongs to the peptidase M13 family.</text>
</comment>
<organism evidence="5 6">
    <name type="scientific">Amblyomma americanum</name>
    <name type="common">Lone star tick</name>
    <dbReference type="NCBI Taxonomy" id="6943"/>
    <lineage>
        <taxon>Eukaryota</taxon>
        <taxon>Metazoa</taxon>
        <taxon>Ecdysozoa</taxon>
        <taxon>Arthropoda</taxon>
        <taxon>Chelicerata</taxon>
        <taxon>Arachnida</taxon>
        <taxon>Acari</taxon>
        <taxon>Parasitiformes</taxon>
        <taxon>Ixodida</taxon>
        <taxon>Ixodoidea</taxon>
        <taxon>Ixodidae</taxon>
        <taxon>Amblyomminae</taxon>
        <taxon>Amblyomma</taxon>
    </lineage>
</organism>
<dbReference type="InterPro" id="IPR042089">
    <property type="entry name" value="Peptidase_M13_dom_2"/>
</dbReference>
<keyword evidence="6" id="KW-1185">Reference proteome</keyword>
<dbReference type="InterPro" id="IPR000718">
    <property type="entry name" value="Peptidase_M13"/>
</dbReference>
<protein>
    <recommendedName>
        <fullName evidence="4">Peptidase M13 N-terminal domain-containing protein</fullName>
    </recommendedName>
</protein>
<dbReference type="GO" id="GO:0016485">
    <property type="term" value="P:protein processing"/>
    <property type="evidence" value="ECO:0007669"/>
    <property type="project" value="TreeGrafter"/>
</dbReference>
<dbReference type="PANTHER" id="PTHR11733:SF241">
    <property type="entry name" value="GH26575P-RELATED"/>
    <property type="match status" value="1"/>
</dbReference>
<feature type="region of interest" description="Disordered" evidence="2">
    <location>
        <begin position="1"/>
        <end position="106"/>
    </location>
</feature>
<feature type="compositionally biased region" description="Polar residues" evidence="2">
    <location>
        <begin position="36"/>
        <end position="51"/>
    </location>
</feature>
<comment type="caution">
    <text evidence="5">The sequence shown here is derived from an EMBL/GenBank/DDBJ whole genome shotgun (WGS) entry which is preliminary data.</text>
</comment>
<dbReference type="GO" id="GO:0004222">
    <property type="term" value="F:metalloendopeptidase activity"/>
    <property type="evidence" value="ECO:0007669"/>
    <property type="project" value="InterPro"/>
</dbReference>
<feature type="region of interest" description="Disordered" evidence="2">
    <location>
        <begin position="192"/>
        <end position="240"/>
    </location>
</feature>
<proteinExistence type="inferred from homology"/>
<sequence>MDPGTNPQGKQQHGPIKESRQKRRRSSRPKRSKQPTTPSSSNEPPAANTTVRGGCTESPALAPLPGACSASASGGAPSQPSEQSKPTPRRSTKSGSSGTAAVPASAGLPALPAHAAKAATVLNKSKPNLDASRSKPCDMDAFLGGTHKTAKTSPAAGVKAATGTEKCLDQPAAPTVPDSKVAARPYVGGAAATDAPVPVSRLPPGAPQPTVQPTSPKQAGSRPRRKSKAPSAAKNRNVDIDNRFSAEESFTPASSRDAAMKKSNVVSSSHWSFYPMNLTFVTEINCMEERYLYVVVAGVLAVVFALAVVTLLLVLSSKPSKQYGMCDTAECMEARDYLDRLLNTNKDACSNFYGYVCDSWMDRATDQDGPSSFLGDSVADSIATISSRLLAQDVQPEREEPEAKSPPNSEKGAEDARVLAALYQRCHRYVLEEATGASFKTTLTWMRERLNWTMIRAARTYRDLVGLIARTSLLAGFHTVFSLDLLSDNGKTVLRLSSGKSLLGKLAMWENRAELESHLQRVVEDSDERALIVSLDELIAADLDFVDRIALEDESLPLPALLENLVPGVTTSDWMVALNLVVSPGEETMRASDTSFASGADSVRSAFSKIHNHSSVSEAALYLASHLDSDLLSLELAREHAASHPSKTDHFCLDLARACFGYAWPDLFAGLLDSDHSAQTLYTMFNELKEASRGSAFFRWLPESTWDDAIEEIDKEALIFVADDSKTASRSELDYPSFSRFLMEVGGDFVRLYLRMVEHEHSLRLRQPPTRLQLLLVRLEQRSQLAHSASQGSVLVPTIFQRPPLLYSTGVPAYFNYGTVGALLAAAILEIIAPSAAAGSNQQQKLPGEHNDTRWTPAALRRYNSSIRCLQRLYRRLGLQTELGGNEEEQRRAMFLGAHGLRLAYDTLATIFRRTAVNSDAFSALWPDAQVVFFTRYCLLWCNSDQRPNPLSPRGNCLLALHNMPEFDNAFECSERSGYVSDNCVL</sequence>
<feature type="domain" description="Peptidase M13 N-terminal" evidence="4">
    <location>
        <begin position="349"/>
        <end position="711"/>
    </location>
</feature>
<dbReference type="PANTHER" id="PTHR11733">
    <property type="entry name" value="ZINC METALLOPROTEASE FAMILY M13 NEPRILYSIN-RELATED"/>
    <property type="match status" value="1"/>
</dbReference>
<feature type="compositionally biased region" description="Low complexity" evidence="2">
    <location>
        <begin position="58"/>
        <end position="81"/>
    </location>
</feature>
<feature type="transmembrane region" description="Helical" evidence="3">
    <location>
        <begin position="291"/>
        <end position="315"/>
    </location>
</feature>
<dbReference type="Proteomes" id="UP001321473">
    <property type="component" value="Unassembled WGS sequence"/>
</dbReference>
<keyword evidence="3" id="KW-0472">Membrane</keyword>
<reference evidence="5 6" key="1">
    <citation type="journal article" date="2023" name="Arcadia Sci">
        <title>De novo assembly of a long-read Amblyomma americanum tick genome.</title>
        <authorList>
            <person name="Chou S."/>
            <person name="Poskanzer K.E."/>
            <person name="Rollins M."/>
            <person name="Thuy-Boun P.S."/>
        </authorList>
    </citation>
    <scope>NUCLEOTIDE SEQUENCE [LARGE SCALE GENOMIC DNA]</scope>
    <source>
        <strain evidence="5">F_SG_1</strain>
        <tissue evidence="5">Salivary glands</tissue>
    </source>
</reference>
<evidence type="ECO:0000313" key="5">
    <source>
        <dbReference type="EMBL" id="KAK8788530.1"/>
    </source>
</evidence>
<name>A0AAQ4FMQ8_AMBAM</name>
<gene>
    <name evidence="5" type="ORF">V5799_021694</name>
</gene>
<dbReference type="InterPro" id="IPR008753">
    <property type="entry name" value="Peptidase_M13_N"/>
</dbReference>
<feature type="region of interest" description="Disordered" evidence="2">
    <location>
        <begin position="392"/>
        <end position="414"/>
    </location>
</feature>
<evidence type="ECO:0000259" key="4">
    <source>
        <dbReference type="Pfam" id="PF05649"/>
    </source>
</evidence>
<feature type="compositionally biased region" description="Polar residues" evidence="2">
    <location>
        <begin position="209"/>
        <end position="218"/>
    </location>
</feature>
<evidence type="ECO:0000256" key="1">
    <source>
        <dbReference type="ARBA" id="ARBA00007357"/>
    </source>
</evidence>
<dbReference type="Gene3D" id="3.40.390.10">
    <property type="entry name" value="Collagenase (Catalytic Domain)"/>
    <property type="match status" value="1"/>
</dbReference>
<evidence type="ECO:0000256" key="2">
    <source>
        <dbReference type="SAM" id="MobiDB-lite"/>
    </source>
</evidence>
<feature type="compositionally biased region" description="Polar residues" evidence="2">
    <location>
        <begin position="1"/>
        <end position="11"/>
    </location>
</feature>
<dbReference type="PROSITE" id="PS51885">
    <property type="entry name" value="NEPRILYSIN"/>
    <property type="match status" value="1"/>
</dbReference>
<dbReference type="InterPro" id="IPR024079">
    <property type="entry name" value="MetalloPept_cat_dom_sf"/>
</dbReference>
<dbReference type="AlphaFoldDB" id="A0AAQ4FMQ8"/>
<dbReference type="SUPFAM" id="SSF55486">
    <property type="entry name" value="Metalloproteases ('zincins'), catalytic domain"/>
    <property type="match status" value="1"/>
</dbReference>
<dbReference type="EMBL" id="JARKHS020000662">
    <property type="protein sequence ID" value="KAK8788530.1"/>
    <property type="molecule type" value="Genomic_DNA"/>
</dbReference>
<dbReference type="Gene3D" id="1.10.1380.10">
    <property type="entry name" value="Neutral endopeptidase , domain2"/>
    <property type="match status" value="1"/>
</dbReference>